<dbReference type="OrthoDB" id="5406216at2759"/>
<gene>
    <name evidence="2" type="ORF">M501DRAFT_992952</name>
</gene>
<evidence type="ECO:0000256" key="1">
    <source>
        <dbReference type="SAM" id="SignalP"/>
    </source>
</evidence>
<keyword evidence="1" id="KW-0732">Signal</keyword>
<proteinExistence type="predicted"/>
<organism evidence="2 3">
    <name type="scientific">Patellaria atrata CBS 101060</name>
    <dbReference type="NCBI Taxonomy" id="1346257"/>
    <lineage>
        <taxon>Eukaryota</taxon>
        <taxon>Fungi</taxon>
        <taxon>Dikarya</taxon>
        <taxon>Ascomycota</taxon>
        <taxon>Pezizomycotina</taxon>
        <taxon>Dothideomycetes</taxon>
        <taxon>Dothideomycetes incertae sedis</taxon>
        <taxon>Patellariales</taxon>
        <taxon>Patellariaceae</taxon>
        <taxon>Patellaria</taxon>
    </lineage>
</organism>
<evidence type="ECO:0000313" key="3">
    <source>
        <dbReference type="Proteomes" id="UP000799429"/>
    </source>
</evidence>
<reference evidence="2" key="1">
    <citation type="journal article" date="2020" name="Stud. Mycol.">
        <title>101 Dothideomycetes genomes: a test case for predicting lifestyles and emergence of pathogens.</title>
        <authorList>
            <person name="Haridas S."/>
            <person name="Albert R."/>
            <person name="Binder M."/>
            <person name="Bloem J."/>
            <person name="Labutti K."/>
            <person name="Salamov A."/>
            <person name="Andreopoulos B."/>
            <person name="Baker S."/>
            <person name="Barry K."/>
            <person name="Bills G."/>
            <person name="Bluhm B."/>
            <person name="Cannon C."/>
            <person name="Castanera R."/>
            <person name="Culley D."/>
            <person name="Daum C."/>
            <person name="Ezra D."/>
            <person name="Gonzalez J."/>
            <person name="Henrissat B."/>
            <person name="Kuo A."/>
            <person name="Liang C."/>
            <person name="Lipzen A."/>
            <person name="Lutzoni F."/>
            <person name="Magnuson J."/>
            <person name="Mondo S."/>
            <person name="Nolan M."/>
            <person name="Ohm R."/>
            <person name="Pangilinan J."/>
            <person name="Park H.-J."/>
            <person name="Ramirez L."/>
            <person name="Alfaro M."/>
            <person name="Sun H."/>
            <person name="Tritt A."/>
            <person name="Yoshinaga Y."/>
            <person name="Zwiers L.-H."/>
            <person name="Turgeon B."/>
            <person name="Goodwin S."/>
            <person name="Spatafora J."/>
            <person name="Crous P."/>
            <person name="Grigoriev I."/>
        </authorList>
    </citation>
    <scope>NUCLEOTIDE SEQUENCE</scope>
    <source>
        <strain evidence="2">CBS 101060</strain>
    </source>
</reference>
<name>A0A9P4VM03_9PEZI</name>
<accession>A0A9P4VM03</accession>
<dbReference type="Proteomes" id="UP000799429">
    <property type="component" value="Unassembled WGS sequence"/>
</dbReference>
<feature type="chain" id="PRO_5040107700" evidence="1">
    <location>
        <begin position="19"/>
        <end position="159"/>
    </location>
</feature>
<evidence type="ECO:0000313" key="2">
    <source>
        <dbReference type="EMBL" id="KAF2838076.1"/>
    </source>
</evidence>
<dbReference type="AlphaFoldDB" id="A0A9P4VM03"/>
<keyword evidence="3" id="KW-1185">Reference proteome</keyword>
<protein>
    <submittedName>
        <fullName evidence="2">Uncharacterized protein</fullName>
    </submittedName>
</protein>
<sequence length="159" mass="16101">MRIKSSAFAFSLLSAASASFNPEPTTPPSAKGAMIDARAPPYELAPLLPTTPPEANPLVNLEPLIQTQWWETIIDGSHTWVPVVATQLFSAVPAQGSAPGVGSIGFGGLDGTGEMARVAETASGPAVQSDESGKGNGGVSAGLCSVLAGWVVAVVGAMW</sequence>
<feature type="signal peptide" evidence="1">
    <location>
        <begin position="1"/>
        <end position="18"/>
    </location>
</feature>
<comment type="caution">
    <text evidence="2">The sequence shown here is derived from an EMBL/GenBank/DDBJ whole genome shotgun (WGS) entry which is preliminary data.</text>
</comment>
<dbReference type="EMBL" id="MU006097">
    <property type="protein sequence ID" value="KAF2838076.1"/>
    <property type="molecule type" value="Genomic_DNA"/>
</dbReference>